<keyword evidence="2" id="KW-1185">Reference proteome</keyword>
<sequence length="106" mass="11364">MPYPTPQLASNIIKLKRPSSNQLSPSGWGGAAHCPPGLRLADASPNCSSFTRPHLRLPPLVEISARSPSFSTVHLLHFQRIYPLASPRQTPPPPLVVALVVALACV</sequence>
<accession>A0ACB8ZPP2</accession>
<evidence type="ECO:0000313" key="1">
    <source>
        <dbReference type="EMBL" id="KAI3699681.1"/>
    </source>
</evidence>
<name>A0ACB8ZPP2_CICIN</name>
<protein>
    <submittedName>
        <fullName evidence="1">Uncharacterized protein</fullName>
    </submittedName>
</protein>
<comment type="caution">
    <text evidence="1">The sequence shown here is derived from an EMBL/GenBank/DDBJ whole genome shotgun (WGS) entry which is preliminary data.</text>
</comment>
<reference evidence="1 2" key="2">
    <citation type="journal article" date="2022" name="Mol. Ecol. Resour.">
        <title>The genomes of chicory, endive, great burdock and yacon provide insights into Asteraceae paleo-polyploidization history and plant inulin production.</title>
        <authorList>
            <person name="Fan W."/>
            <person name="Wang S."/>
            <person name="Wang H."/>
            <person name="Wang A."/>
            <person name="Jiang F."/>
            <person name="Liu H."/>
            <person name="Zhao H."/>
            <person name="Xu D."/>
            <person name="Zhang Y."/>
        </authorList>
    </citation>
    <scope>NUCLEOTIDE SEQUENCE [LARGE SCALE GENOMIC DNA]</scope>
    <source>
        <strain evidence="2">cv. Punajuju</strain>
        <tissue evidence="1">Leaves</tissue>
    </source>
</reference>
<proteinExistence type="predicted"/>
<gene>
    <name evidence="1" type="ORF">L2E82_44112</name>
</gene>
<evidence type="ECO:0000313" key="2">
    <source>
        <dbReference type="Proteomes" id="UP001055811"/>
    </source>
</evidence>
<dbReference type="EMBL" id="CM042016">
    <property type="protein sequence ID" value="KAI3699681.1"/>
    <property type="molecule type" value="Genomic_DNA"/>
</dbReference>
<organism evidence="1 2">
    <name type="scientific">Cichorium intybus</name>
    <name type="common">Chicory</name>
    <dbReference type="NCBI Taxonomy" id="13427"/>
    <lineage>
        <taxon>Eukaryota</taxon>
        <taxon>Viridiplantae</taxon>
        <taxon>Streptophyta</taxon>
        <taxon>Embryophyta</taxon>
        <taxon>Tracheophyta</taxon>
        <taxon>Spermatophyta</taxon>
        <taxon>Magnoliopsida</taxon>
        <taxon>eudicotyledons</taxon>
        <taxon>Gunneridae</taxon>
        <taxon>Pentapetalae</taxon>
        <taxon>asterids</taxon>
        <taxon>campanulids</taxon>
        <taxon>Asterales</taxon>
        <taxon>Asteraceae</taxon>
        <taxon>Cichorioideae</taxon>
        <taxon>Cichorieae</taxon>
        <taxon>Cichoriinae</taxon>
        <taxon>Cichorium</taxon>
    </lineage>
</organism>
<dbReference type="Proteomes" id="UP001055811">
    <property type="component" value="Linkage Group LG08"/>
</dbReference>
<reference evidence="2" key="1">
    <citation type="journal article" date="2022" name="Mol. Ecol. Resour.">
        <title>The genomes of chicory, endive, great burdock and yacon provide insights into Asteraceae palaeo-polyploidization history and plant inulin production.</title>
        <authorList>
            <person name="Fan W."/>
            <person name="Wang S."/>
            <person name="Wang H."/>
            <person name="Wang A."/>
            <person name="Jiang F."/>
            <person name="Liu H."/>
            <person name="Zhao H."/>
            <person name="Xu D."/>
            <person name="Zhang Y."/>
        </authorList>
    </citation>
    <scope>NUCLEOTIDE SEQUENCE [LARGE SCALE GENOMIC DNA]</scope>
    <source>
        <strain evidence="2">cv. Punajuju</strain>
    </source>
</reference>